<organism evidence="3 4">
    <name type="scientific">Brunnivagina elsteri CCALA 953</name>
    <dbReference type="NCBI Taxonomy" id="987040"/>
    <lineage>
        <taxon>Bacteria</taxon>
        <taxon>Bacillati</taxon>
        <taxon>Cyanobacteriota</taxon>
        <taxon>Cyanophyceae</taxon>
        <taxon>Nostocales</taxon>
        <taxon>Calotrichaceae</taxon>
        <taxon>Brunnivagina</taxon>
    </lineage>
</organism>
<gene>
    <name evidence="3" type="ORF">CK510_11970</name>
</gene>
<dbReference type="Pfam" id="PF13439">
    <property type="entry name" value="Glyco_transf_4"/>
    <property type="match status" value="1"/>
</dbReference>
<accession>A0A2A2TK83</accession>
<dbReference type="Pfam" id="PF00534">
    <property type="entry name" value="Glycos_transf_1"/>
    <property type="match status" value="1"/>
</dbReference>
<dbReference type="InterPro" id="IPR050194">
    <property type="entry name" value="Glycosyltransferase_grp1"/>
</dbReference>
<evidence type="ECO:0000313" key="3">
    <source>
        <dbReference type="EMBL" id="PAX54862.1"/>
    </source>
</evidence>
<keyword evidence="3" id="KW-0808">Transferase</keyword>
<dbReference type="SUPFAM" id="SSF53756">
    <property type="entry name" value="UDP-Glycosyltransferase/glycogen phosphorylase"/>
    <property type="match status" value="1"/>
</dbReference>
<dbReference type="AlphaFoldDB" id="A0A2A2TK83"/>
<name>A0A2A2TK83_9CYAN</name>
<dbReference type="GO" id="GO:0016757">
    <property type="term" value="F:glycosyltransferase activity"/>
    <property type="evidence" value="ECO:0007669"/>
    <property type="project" value="InterPro"/>
</dbReference>
<dbReference type="EMBL" id="NTFS01000109">
    <property type="protein sequence ID" value="PAX54862.1"/>
    <property type="molecule type" value="Genomic_DNA"/>
</dbReference>
<keyword evidence="4" id="KW-1185">Reference proteome</keyword>
<dbReference type="InterPro" id="IPR028098">
    <property type="entry name" value="Glyco_trans_4-like_N"/>
</dbReference>
<comment type="caution">
    <text evidence="3">The sequence shown here is derived from an EMBL/GenBank/DDBJ whole genome shotgun (WGS) entry which is preliminary data.</text>
</comment>
<protein>
    <submittedName>
        <fullName evidence="3">Glycosyl transferase family 1</fullName>
    </submittedName>
</protein>
<dbReference type="OrthoDB" id="9787111at2"/>
<dbReference type="PANTHER" id="PTHR45947:SF13">
    <property type="entry name" value="TRANSFERASE"/>
    <property type="match status" value="1"/>
</dbReference>
<dbReference type="CDD" id="cd03801">
    <property type="entry name" value="GT4_PimA-like"/>
    <property type="match status" value="1"/>
</dbReference>
<proteinExistence type="predicted"/>
<dbReference type="Gene3D" id="3.40.50.2000">
    <property type="entry name" value="Glycogen Phosphorylase B"/>
    <property type="match status" value="2"/>
</dbReference>
<sequence>MNILVAHNYYQQTGGEEQVFLAECNLLENYGHQVYRYILNNDQIETTPPLELLGKTIWNRDVYREMRSLIQQHHIQIVHFHNTFPLISPAAYYAAKAEGAGVVQTFHNYRLLCPNALFLRDGKICEDCLGKAIPWQGIEHNCYRGSKSASAAVVTMLTTHRLLQTWNRQVDAYIALTDFARDKFIQGGLSPEKVFVKPNFVDLDPGVGEGKGGYALFVGRLSVEKGIDVLLDAWAQIGTKIPLKILGDGLLASEVSKATKNLPGIEWLGRRPMDDVYALMQNAQFLIFPSKWYEGLPRTLIESFACGTPVIAANLGAMSSFVTPYETGLHFQPGNSDDLVTQVEWAIAHPELLSNMRHKARTDFEVKYTPENNYWQMLDIYRLAIGERSI</sequence>
<reference evidence="3 4" key="1">
    <citation type="submission" date="2017-08" db="EMBL/GenBank/DDBJ databases">
        <title>Draft genome sequence of filamentous cyanobacterium Calothrix elsteri CCALA 953.</title>
        <authorList>
            <person name="Gagunashvili A.N."/>
            <person name="Elster J."/>
            <person name="Andresson O.S."/>
        </authorList>
    </citation>
    <scope>NUCLEOTIDE SEQUENCE [LARGE SCALE GENOMIC DNA]</scope>
    <source>
        <strain evidence="3 4">CCALA 953</strain>
    </source>
</reference>
<dbReference type="InterPro" id="IPR001296">
    <property type="entry name" value="Glyco_trans_1"/>
</dbReference>
<feature type="domain" description="Glycosyltransferase subfamily 4-like N-terminal" evidence="2">
    <location>
        <begin position="14"/>
        <end position="204"/>
    </location>
</feature>
<feature type="domain" description="Glycosyl transferase family 1" evidence="1">
    <location>
        <begin position="212"/>
        <end position="362"/>
    </location>
</feature>
<evidence type="ECO:0000259" key="2">
    <source>
        <dbReference type="Pfam" id="PF13439"/>
    </source>
</evidence>
<dbReference type="Proteomes" id="UP000218238">
    <property type="component" value="Unassembled WGS sequence"/>
</dbReference>
<evidence type="ECO:0000259" key="1">
    <source>
        <dbReference type="Pfam" id="PF00534"/>
    </source>
</evidence>
<dbReference type="PANTHER" id="PTHR45947">
    <property type="entry name" value="SULFOQUINOVOSYL TRANSFERASE SQD2"/>
    <property type="match status" value="1"/>
</dbReference>
<evidence type="ECO:0000313" key="4">
    <source>
        <dbReference type="Proteomes" id="UP000218238"/>
    </source>
</evidence>